<dbReference type="OrthoDB" id="261614at2759"/>
<gene>
    <name evidence="1" type="ORF">EVAR_83193_1</name>
</gene>
<keyword evidence="2" id="KW-1185">Reference proteome</keyword>
<reference evidence="1 2" key="1">
    <citation type="journal article" date="2019" name="Commun. Biol.">
        <title>The bagworm genome reveals a unique fibroin gene that provides high tensile strength.</title>
        <authorList>
            <person name="Kono N."/>
            <person name="Nakamura H."/>
            <person name="Ohtoshi R."/>
            <person name="Tomita M."/>
            <person name="Numata K."/>
            <person name="Arakawa K."/>
        </authorList>
    </citation>
    <scope>NUCLEOTIDE SEQUENCE [LARGE SCALE GENOMIC DNA]</scope>
</reference>
<organism evidence="1 2">
    <name type="scientific">Eumeta variegata</name>
    <name type="common">Bagworm moth</name>
    <name type="synonym">Eumeta japonica</name>
    <dbReference type="NCBI Taxonomy" id="151549"/>
    <lineage>
        <taxon>Eukaryota</taxon>
        <taxon>Metazoa</taxon>
        <taxon>Ecdysozoa</taxon>
        <taxon>Arthropoda</taxon>
        <taxon>Hexapoda</taxon>
        <taxon>Insecta</taxon>
        <taxon>Pterygota</taxon>
        <taxon>Neoptera</taxon>
        <taxon>Endopterygota</taxon>
        <taxon>Lepidoptera</taxon>
        <taxon>Glossata</taxon>
        <taxon>Ditrysia</taxon>
        <taxon>Tineoidea</taxon>
        <taxon>Psychidae</taxon>
        <taxon>Oiketicinae</taxon>
        <taxon>Eumeta</taxon>
    </lineage>
</organism>
<evidence type="ECO:0000313" key="2">
    <source>
        <dbReference type="Proteomes" id="UP000299102"/>
    </source>
</evidence>
<protein>
    <submittedName>
        <fullName evidence="1">Uncharacterized protein</fullName>
    </submittedName>
</protein>
<dbReference type="Proteomes" id="UP000299102">
    <property type="component" value="Unassembled WGS sequence"/>
</dbReference>
<evidence type="ECO:0000313" key="1">
    <source>
        <dbReference type="EMBL" id="GBP77945.1"/>
    </source>
</evidence>
<sequence>MDPNFVRADNSNLPKIDAFTVAHFFKNNADYYAAELKNVKTAIMKVEKDFIKADSANLPKVDSFMIANFFASNPDFCSAEFRNVKTSVEVVYSICTSLCKILVHCQVLSYTRGEEMEAARLNLRECSLRSGPCHDEYSGSPTLSAGAVPAAPRSHGPSASRRSANCIKEYGEMFMTHIKIECNGEDPATIPTLGTARSHLQENPMSGNTLWVKEEGFEMKTEDNVHETIITEELDIGPTVLQPRIMPHSVPSSDQYCQKPYTQHLYELMVKSNSAPMVYDRGLSYLKAGDRRRLWTFATQEESSLRCRPLCRNSIFVGGESELMEGQWID</sequence>
<name>A0A4C1YUG9_EUMVA</name>
<dbReference type="AlphaFoldDB" id="A0A4C1YUG9"/>
<accession>A0A4C1YUG9</accession>
<comment type="caution">
    <text evidence="1">The sequence shown here is derived from an EMBL/GenBank/DDBJ whole genome shotgun (WGS) entry which is preliminary data.</text>
</comment>
<proteinExistence type="predicted"/>
<dbReference type="EMBL" id="BGZK01001355">
    <property type="protein sequence ID" value="GBP77945.1"/>
    <property type="molecule type" value="Genomic_DNA"/>
</dbReference>